<dbReference type="GO" id="GO:0006508">
    <property type="term" value="P:proteolysis"/>
    <property type="evidence" value="ECO:0007669"/>
    <property type="project" value="UniProtKB-KW"/>
</dbReference>
<evidence type="ECO:0000313" key="11">
    <source>
        <dbReference type="Proteomes" id="UP000177698"/>
    </source>
</evidence>
<comment type="cofactor">
    <cofactor evidence="3">
        <name>Zn(2+)</name>
        <dbReference type="ChEBI" id="CHEBI:29105"/>
    </cofactor>
</comment>
<reference evidence="10 11" key="1">
    <citation type="journal article" date="2016" name="Nat. Commun.">
        <title>Thousands of microbial genomes shed light on interconnected biogeochemical processes in an aquifer system.</title>
        <authorList>
            <person name="Anantharaman K."/>
            <person name="Brown C.T."/>
            <person name="Hug L.A."/>
            <person name="Sharon I."/>
            <person name="Castelle C.J."/>
            <person name="Probst A.J."/>
            <person name="Thomas B.C."/>
            <person name="Singh A."/>
            <person name="Wilkins M.J."/>
            <person name="Karaoz U."/>
            <person name="Brodie E.L."/>
            <person name="Williams K.H."/>
            <person name="Hubbard S.S."/>
            <person name="Banfield J.F."/>
        </authorList>
    </citation>
    <scope>NUCLEOTIDE SEQUENCE [LARGE SCALE GENOMIC DNA]</scope>
</reference>
<evidence type="ECO:0000256" key="8">
    <source>
        <dbReference type="ARBA" id="ARBA00022801"/>
    </source>
</evidence>
<dbReference type="AlphaFoldDB" id="A0A1F7I8B0"/>
<name>A0A1F7I8B0_9BACT</name>
<dbReference type="PANTHER" id="PTHR34448:SF1">
    <property type="entry name" value="BLL6088 PROTEIN"/>
    <property type="match status" value="1"/>
</dbReference>
<organism evidence="10 11">
    <name type="scientific">Candidatus Roizmanbacteria bacterium RIFCSPLOWO2_01_FULL_37_12</name>
    <dbReference type="NCBI Taxonomy" id="1802056"/>
    <lineage>
        <taxon>Bacteria</taxon>
        <taxon>Candidatus Roizmaniibacteriota</taxon>
    </lineage>
</organism>
<comment type="cofactor">
    <cofactor evidence="1">
        <name>Co(2+)</name>
        <dbReference type="ChEBI" id="CHEBI:48828"/>
    </cofactor>
</comment>
<proteinExistence type="inferred from homology"/>
<evidence type="ECO:0000256" key="1">
    <source>
        <dbReference type="ARBA" id="ARBA00001941"/>
    </source>
</evidence>
<comment type="similarity">
    <text evidence="4">Belongs to the peptidase M29 family.</text>
</comment>
<keyword evidence="7" id="KW-0479">Metal-binding</keyword>
<keyword evidence="6" id="KW-0645">Protease</keyword>
<dbReference type="InterPro" id="IPR035097">
    <property type="entry name" value="M29_N-terminal"/>
</dbReference>
<evidence type="ECO:0000256" key="9">
    <source>
        <dbReference type="ARBA" id="ARBA00023049"/>
    </source>
</evidence>
<sequence length="423" mass="47064">MTVTESPALKRLQAPLQQGKLYEAASEIKRFDPVRIEGLADLIVNRSLRVVDEDRVLLRYSPGARQMAEFIAYKASLKGAAVLSRVDDPLVVAAALAGAGENETPRVFDEMAAGLNADVAWATKVAFARSNDEPDANDIVPGEVMKKWYDATDASVRLRVDRRPWTLIYLPTEAEAKIDQMQFDQYVDMFFRACERDWDKIDAAQNILIDEYLNPGKELELFAGDNLDEKWQTHLKMSIEGQTFASSTVDKNVPGSEAFSSPKRGTISGRLALPYPVMFGGRKLPNLILEFKEGRVVNFEVESDNPADAEWVQSVLDRDEGAREVGEVAFGTNRVFDRPMLNGLFVEKVGGSFHIAIGSSYLFKEYNGKPVNLDNGVRSKNHEDLTCMMLSQYGGGRVLVDGILIQENGEFLDPRLAILNSTE</sequence>
<evidence type="ECO:0000313" key="10">
    <source>
        <dbReference type="EMBL" id="OGK39593.1"/>
    </source>
</evidence>
<evidence type="ECO:0000256" key="7">
    <source>
        <dbReference type="ARBA" id="ARBA00022723"/>
    </source>
</evidence>
<dbReference type="Proteomes" id="UP000177698">
    <property type="component" value="Unassembled WGS sequence"/>
</dbReference>
<comment type="caution">
    <text evidence="10">The sequence shown here is derived from an EMBL/GenBank/DDBJ whole genome shotgun (WGS) entry which is preliminary data.</text>
</comment>
<evidence type="ECO:0000256" key="5">
    <source>
        <dbReference type="ARBA" id="ARBA00022438"/>
    </source>
</evidence>
<dbReference type="InterPro" id="IPR000787">
    <property type="entry name" value="Peptidase_M29"/>
</dbReference>
<dbReference type="Gene3D" id="3.40.1830.10">
    <property type="entry name" value="Thermophilic metalloprotease (M29)"/>
    <property type="match status" value="1"/>
</dbReference>
<gene>
    <name evidence="10" type="ORF">A2954_02270</name>
</gene>
<protein>
    <recommendedName>
        <fullName evidence="12">Aminopeptidase</fullName>
    </recommendedName>
</protein>
<evidence type="ECO:0008006" key="12">
    <source>
        <dbReference type="Google" id="ProtNLM"/>
    </source>
</evidence>
<evidence type="ECO:0000256" key="6">
    <source>
        <dbReference type="ARBA" id="ARBA00022670"/>
    </source>
</evidence>
<dbReference type="EMBL" id="MGAG01000039">
    <property type="protein sequence ID" value="OGK39593.1"/>
    <property type="molecule type" value="Genomic_DNA"/>
</dbReference>
<dbReference type="GO" id="GO:0008237">
    <property type="term" value="F:metallopeptidase activity"/>
    <property type="evidence" value="ECO:0007669"/>
    <property type="project" value="UniProtKB-KW"/>
</dbReference>
<comment type="cofactor">
    <cofactor evidence="2">
        <name>Mg(2+)</name>
        <dbReference type="ChEBI" id="CHEBI:18420"/>
    </cofactor>
</comment>
<dbReference type="Pfam" id="PF02073">
    <property type="entry name" value="Peptidase_M29"/>
    <property type="match status" value="1"/>
</dbReference>
<keyword evidence="9" id="KW-0482">Metalloprotease</keyword>
<dbReference type="InterPro" id="IPR052170">
    <property type="entry name" value="M29_Exopeptidase"/>
</dbReference>
<dbReference type="GO" id="GO:0046872">
    <property type="term" value="F:metal ion binding"/>
    <property type="evidence" value="ECO:0007669"/>
    <property type="project" value="UniProtKB-KW"/>
</dbReference>
<dbReference type="PANTHER" id="PTHR34448">
    <property type="entry name" value="AMINOPEPTIDASE"/>
    <property type="match status" value="1"/>
</dbReference>
<dbReference type="STRING" id="1802056.A2954_02270"/>
<accession>A0A1F7I8B0</accession>
<keyword evidence="8" id="KW-0378">Hydrolase</keyword>
<dbReference type="GO" id="GO:0004177">
    <property type="term" value="F:aminopeptidase activity"/>
    <property type="evidence" value="ECO:0007669"/>
    <property type="project" value="UniProtKB-KW"/>
</dbReference>
<evidence type="ECO:0000256" key="2">
    <source>
        <dbReference type="ARBA" id="ARBA00001946"/>
    </source>
</evidence>
<keyword evidence="5" id="KW-0031">Aminopeptidase</keyword>
<dbReference type="SUPFAM" id="SSF144052">
    <property type="entry name" value="Thermophilic metalloprotease-like"/>
    <property type="match status" value="1"/>
</dbReference>
<evidence type="ECO:0000256" key="3">
    <source>
        <dbReference type="ARBA" id="ARBA00001947"/>
    </source>
</evidence>
<evidence type="ECO:0000256" key="4">
    <source>
        <dbReference type="ARBA" id="ARBA00008236"/>
    </source>
</evidence>